<feature type="transmembrane region" description="Helical" evidence="1">
    <location>
        <begin position="60"/>
        <end position="81"/>
    </location>
</feature>
<dbReference type="EMBL" id="JACHJT010000002">
    <property type="protein sequence ID" value="MBB4935238.1"/>
    <property type="molecule type" value="Genomic_DNA"/>
</dbReference>
<sequence>MGNRTRRSAHGNRWGLGLLGILLAGAGAVSLAAGLGAFGAGVAGAPLVGEAVLDRFRQPWVPYAGAAVAIVVALVAVRWLVVQWRSDTMGRLRVEGESSRGVTEIPAAAVRHVLEDKIDQYPGIRRAHARLTGSWHDPGVVLDITLDADADAASTWQRIHREEIATLREALEIDDLPAVVRLAMTPPPKTHTRELR</sequence>
<evidence type="ECO:0000313" key="3">
    <source>
        <dbReference type="Proteomes" id="UP000523007"/>
    </source>
</evidence>
<evidence type="ECO:0008006" key="4">
    <source>
        <dbReference type="Google" id="ProtNLM"/>
    </source>
</evidence>
<evidence type="ECO:0000256" key="1">
    <source>
        <dbReference type="SAM" id="Phobius"/>
    </source>
</evidence>
<keyword evidence="1" id="KW-0472">Membrane</keyword>
<keyword evidence="1" id="KW-1133">Transmembrane helix</keyword>
<keyword evidence="3" id="KW-1185">Reference proteome</keyword>
<accession>A0A7W7RNF3</accession>
<dbReference type="NCBIfam" id="NF033218">
    <property type="entry name" value="anchor_AmaP"/>
    <property type="match status" value="1"/>
</dbReference>
<dbReference type="RefSeq" id="WP_221446382.1">
    <property type="nucleotide sequence ID" value="NZ_JACHJT010000002.1"/>
</dbReference>
<name>A0A7W7RNF3_9ACTN</name>
<protein>
    <recommendedName>
        <fullName evidence="4">Alkaline shock response membrane anchor protein AmaP</fullName>
    </recommendedName>
</protein>
<reference evidence="2 3" key="1">
    <citation type="submission" date="2020-08" db="EMBL/GenBank/DDBJ databases">
        <title>Sequencing the genomes of 1000 actinobacteria strains.</title>
        <authorList>
            <person name="Klenk H.-P."/>
        </authorList>
    </citation>
    <scope>NUCLEOTIDE SEQUENCE [LARGE SCALE GENOMIC DNA]</scope>
    <source>
        <strain evidence="2 3">DSM 102030</strain>
    </source>
</reference>
<dbReference type="Proteomes" id="UP000523007">
    <property type="component" value="Unassembled WGS sequence"/>
</dbReference>
<evidence type="ECO:0000313" key="2">
    <source>
        <dbReference type="EMBL" id="MBB4935238.1"/>
    </source>
</evidence>
<organism evidence="2 3">
    <name type="scientific">Lipingzhangella halophila</name>
    <dbReference type="NCBI Taxonomy" id="1783352"/>
    <lineage>
        <taxon>Bacteria</taxon>
        <taxon>Bacillati</taxon>
        <taxon>Actinomycetota</taxon>
        <taxon>Actinomycetes</taxon>
        <taxon>Streptosporangiales</taxon>
        <taxon>Nocardiopsidaceae</taxon>
        <taxon>Lipingzhangella</taxon>
    </lineage>
</organism>
<keyword evidence="1" id="KW-0812">Transmembrane</keyword>
<proteinExistence type="predicted"/>
<dbReference type="AlphaFoldDB" id="A0A7W7RNF3"/>
<comment type="caution">
    <text evidence="2">The sequence shown here is derived from an EMBL/GenBank/DDBJ whole genome shotgun (WGS) entry which is preliminary data.</text>
</comment>
<gene>
    <name evidence="2" type="ORF">F4561_006132</name>
</gene>